<proteinExistence type="predicted"/>
<dbReference type="PANTHER" id="PTHR41542">
    <property type="entry name" value="BLL5807 PROTEIN"/>
    <property type="match status" value="1"/>
</dbReference>
<evidence type="ECO:0000313" key="5">
    <source>
        <dbReference type="Proteomes" id="UP000609726"/>
    </source>
</evidence>
<reference evidence="4 5" key="1">
    <citation type="submission" date="2019-10" db="EMBL/GenBank/DDBJ databases">
        <title>Taxonomy of Antarctic Massilia spp.: description of Massilia rubra sp. nov., Massilia aquatica sp. nov., Massilia mucilaginosa sp. nov., Massilia frigida sp. nov. isolated from streams, lakes and regoliths.</title>
        <authorList>
            <person name="Holochova P."/>
            <person name="Sedlacek I."/>
            <person name="Kralova S."/>
            <person name="Maslanova I."/>
            <person name="Busse H.-J."/>
            <person name="Stankova E."/>
            <person name="Vrbovska V."/>
            <person name="Kovarovic V."/>
            <person name="Bartak M."/>
            <person name="Svec P."/>
            <person name="Pantucek R."/>
        </authorList>
    </citation>
    <scope>NUCLEOTIDE SEQUENCE [LARGE SCALE GENOMIC DNA]</scope>
    <source>
        <strain evidence="4 5">CCM 8733</strain>
    </source>
</reference>
<gene>
    <name evidence="4" type="ORF">F2P45_04660</name>
</gene>
<dbReference type="RefSeq" id="WP_166870974.1">
    <property type="nucleotide sequence ID" value="NZ_WHJH01000003.1"/>
</dbReference>
<feature type="transmembrane region" description="Helical" evidence="1">
    <location>
        <begin position="49"/>
        <end position="67"/>
    </location>
</feature>
<keyword evidence="5" id="KW-1185">Reference proteome</keyword>
<evidence type="ECO:0000313" key="4">
    <source>
        <dbReference type="EMBL" id="NHZ88321.1"/>
    </source>
</evidence>
<feature type="chain" id="PRO_5046284866" description="Tim44-like domain-containing protein" evidence="2">
    <location>
        <begin position="27"/>
        <end position="208"/>
    </location>
</feature>
<feature type="domain" description="Tim44-like" evidence="3">
    <location>
        <begin position="77"/>
        <end position="206"/>
    </location>
</feature>
<dbReference type="InterPro" id="IPR032710">
    <property type="entry name" value="NTF2-like_dom_sf"/>
</dbReference>
<dbReference type="EMBL" id="WHJH01000003">
    <property type="protein sequence ID" value="NHZ88321.1"/>
    <property type="molecule type" value="Genomic_DNA"/>
</dbReference>
<dbReference type="SUPFAM" id="SSF54427">
    <property type="entry name" value="NTF2-like"/>
    <property type="match status" value="1"/>
</dbReference>
<accession>A0ABX0NNF0</accession>
<organism evidence="4 5">
    <name type="scientific">Massilia mucilaginosa</name>
    <dbReference type="NCBI Taxonomy" id="2609282"/>
    <lineage>
        <taxon>Bacteria</taxon>
        <taxon>Pseudomonadati</taxon>
        <taxon>Pseudomonadota</taxon>
        <taxon>Betaproteobacteria</taxon>
        <taxon>Burkholderiales</taxon>
        <taxon>Oxalobacteraceae</taxon>
        <taxon>Telluria group</taxon>
        <taxon>Massilia</taxon>
    </lineage>
</organism>
<comment type="caution">
    <text evidence="4">The sequence shown here is derived from an EMBL/GenBank/DDBJ whole genome shotgun (WGS) entry which is preliminary data.</text>
</comment>
<evidence type="ECO:0000256" key="1">
    <source>
        <dbReference type="SAM" id="Phobius"/>
    </source>
</evidence>
<evidence type="ECO:0000259" key="3">
    <source>
        <dbReference type="SMART" id="SM00978"/>
    </source>
</evidence>
<feature type="signal peptide" evidence="2">
    <location>
        <begin position="1"/>
        <end position="26"/>
    </location>
</feature>
<keyword evidence="1" id="KW-0472">Membrane</keyword>
<keyword evidence="1" id="KW-0812">Transmembrane</keyword>
<keyword evidence="2" id="KW-0732">Signal</keyword>
<protein>
    <recommendedName>
        <fullName evidence="3">Tim44-like domain-containing protein</fullName>
    </recommendedName>
</protein>
<dbReference type="SMART" id="SM00978">
    <property type="entry name" value="Tim44"/>
    <property type="match status" value="1"/>
</dbReference>
<dbReference type="PANTHER" id="PTHR41542:SF1">
    <property type="entry name" value="BLL5807 PROTEIN"/>
    <property type="match status" value="1"/>
</dbReference>
<dbReference type="Proteomes" id="UP000609726">
    <property type="component" value="Unassembled WGS sequence"/>
</dbReference>
<keyword evidence="1" id="KW-1133">Transmembrane helix</keyword>
<dbReference type="InterPro" id="IPR007379">
    <property type="entry name" value="Tim44-like_dom"/>
</dbReference>
<evidence type="ECO:0000256" key="2">
    <source>
        <dbReference type="SAM" id="SignalP"/>
    </source>
</evidence>
<dbReference type="Pfam" id="PF04280">
    <property type="entry name" value="Tim44"/>
    <property type="match status" value="1"/>
</dbReference>
<name>A0ABX0NNF0_9BURK</name>
<sequence>MKKFVASMLFAASALSASALPGMASAQQAPAAAAPATAPASELPPTVYIGGAVMLFGLAGFFGFRIIRRRDAAAKPAPAPVSAKPAMPPGVDTGALLRQAKATFIRMQKTWDKADANDLRQFTTPQVYAELQPQMQAPGASVTEVVAIESELLGVETVGDSYRATVRFSGQIRTAPGAAPEALAEVWNMSKPVKGGGDWKLAGIGQLS</sequence>